<proteinExistence type="inferred from homology"/>
<dbReference type="EC" id="2.7.7.6" evidence="9"/>
<dbReference type="InterPro" id="IPR015712">
    <property type="entry name" value="DNA-dir_RNA_pol_su2"/>
</dbReference>
<evidence type="ECO:0000259" key="11">
    <source>
        <dbReference type="Pfam" id="PF04560"/>
    </source>
</evidence>
<dbReference type="Pfam" id="PF04561">
    <property type="entry name" value="RNA_pol_Rpb2_2"/>
    <property type="match status" value="1"/>
</dbReference>
<dbReference type="InterPro" id="IPR037034">
    <property type="entry name" value="RNA_pol_Rpb2_2_sf"/>
</dbReference>
<dbReference type="Gene3D" id="3.90.1100.10">
    <property type="match status" value="1"/>
</dbReference>
<keyword evidence="3 9" id="KW-0808">Transferase</keyword>
<name>A0ABQ7SBU3_9ACAR</name>
<evidence type="ECO:0000313" key="17">
    <source>
        <dbReference type="Proteomes" id="UP000825002"/>
    </source>
</evidence>
<dbReference type="Pfam" id="PF04565">
    <property type="entry name" value="RNA_pol_Rpb2_3"/>
    <property type="match status" value="1"/>
</dbReference>
<feature type="non-terminal residue" evidence="16">
    <location>
        <position position="1"/>
    </location>
</feature>
<feature type="domain" description="RNA polymerase Rpb2" evidence="15">
    <location>
        <begin position="538"/>
        <end position="598"/>
    </location>
</feature>
<dbReference type="PROSITE" id="PS01166">
    <property type="entry name" value="RNA_POL_BETA"/>
    <property type="match status" value="1"/>
</dbReference>
<dbReference type="Proteomes" id="UP000825002">
    <property type="component" value="Unassembled WGS sequence"/>
</dbReference>
<dbReference type="InterPro" id="IPR007644">
    <property type="entry name" value="RNA_pol_bsu_protrusion"/>
</dbReference>
<evidence type="ECO:0000259" key="15">
    <source>
        <dbReference type="Pfam" id="PF04566"/>
    </source>
</evidence>
<sequence>MDIDSKALSLEDKWRLLPAFLMIRGLVRQHLDSFNHFIEVEIKSIVKANEYVYCEPDPNWFVRYLDIRVGQADIEESMDVSRKTTPHECRLRDISYCAPIYVDIEYTRGNQRIIRNNMAIGRMPIMLRSNNCALNNKSFSELVELRECPIDSGGYFVINGSEKVILIHEQLAKNRMLIEEGPVCQVTSVSAERKSRTNIVINKKGQIAMKHNAFQDDIPIFILFRAMGRTSDAEIVDIICSDKEKSMDENVLLPSLEVAHKSCIWSKEQALRYMASKLKTNMSFVSSRPSNNYDHRRKSQMELVKEHLNSTIVAHIPVQNENYELKSIYISQMVRRLILATSDPSYIDDRDYYGNKRLEMAGSLVAILFEDLFKRFNNELKIIADINIPKVKAAQFDITKHMRQDIITNGLINAIATGNWTLRRFRMERVGVSQVLSRLSFISALGMMTRINSHMEKTRKTSGPRSLQCSQWGLVCPCDTPEGEACGLIKNLALMTHVTTEVNPEDKKRLIQSCFDLAGVENITLYASGSHINSNYLVYVDGLIIGITGMPDRVLTAVRSLRRRRQISEFVSVSYSTLHRAVYISTDGGRLCRPYIVLDPFGKPFLNGQHLKRLERGFINFQDLIDMGLIEYLDVNESSISYFALTEKDIIPDRTTHLEIEPFTLLGVCAGLIPFPHNNQSPRNTYQCAMGKQAMGFIAWNQRLRIDTLLYALSYPQRPVASSKTIELIHFDEMPAGINSIVAVMSYSGFDIEDAIVMNKASIDRGYGRCFVYRHQKCFLKKYSNINNNARDTVQPPPSIQPVPIKFECLDSDGIVAPGERIQDRHVMVNRYSPTVNIPKTRDGTNAPGALIMGSTNYKENPIMFRGIEPVVAERVIITSNSEESFLIKINLRQHRRPEVGDKFSSRHGQKGVIGLIANQEDMPFNNSGICPDLIMNPHGFPSRMTVGKLKELVAGKSGIIAGRIHDATAFGGTPLEEMFAILLENGFNYNCKEILTSGITGELLSAYIFFGPIYYQKLKHMVLDKIHGRARGPRDNLTRQPTEGRARDGGLRLGEMERDCLIGHGVSMLLIERLMLSSDAFHVDICSKCGLFGYLNWCSNCKSSRGLSPVQVPYAYKLLIQELQSMNINATLKIS</sequence>
<dbReference type="Gene3D" id="3.90.1110.10">
    <property type="entry name" value="RNA polymerase Rpb2, domain 2"/>
    <property type="match status" value="1"/>
</dbReference>
<dbReference type="InterPro" id="IPR007646">
    <property type="entry name" value="RNA_pol_Rpb2_4"/>
</dbReference>
<feature type="domain" description="RNA polymerase Rpb2" evidence="12">
    <location>
        <begin position="176"/>
        <end position="359"/>
    </location>
</feature>
<dbReference type="CDD" id="cd00653">
    <property type="entry name" value="RNA_pol_B_RPB2"/>
    <property type="match status" value="1"/>
</dbReference>
<feature type="domain" description="RNA polymerase Rpb2" evidence="11">
    <location>
        <begin position="1050"/>
        <end position="1134"/>
    </location>
</feature>
<dbReference type="PANTHER" id="PTHR20856">
    <property type="entry name" value="DNA-DIRECTED RNA POLYMERASE I SUBUNIT 2"/>
    <property type="match status" value="1"/>
</dbReference>
<dbReference type="Gene3D" id="3.90.1800.10">
    <property type="entry name" value="RNA polymerase alpha subunit dimerisation domain"/>
    <property type="match status" value="1"/>
</dbReference>
<reference evidence="16 17" key="1">
    <citation type="submission" date="2020-10" db="EMBL/GenBank/DDBJ databases">
        <authorList>
            <person name="Klimov P.B."/>
            <person name="Dyachkov S.M."/>
            <person name="Chetverikov P.E."/>
        </authorList>
    </citation>
    <scope>NUCLEOTIDE SEQUENCE [LARGE SCALE GENOMIC DNA]</scope>
    <source>
        <strain evidence="16">BMOC 18-1129-001#AD2665</strain>
        <tissue evidence="16">Entire mites</tissue>
    </source>
</reference>
<evidence type="ECO:0000256" key="6">
    <source>
        <dbReference type="ARBA" id="ARBA00022833"/>
    </source>
</evidence>
<protein>
    <recommendedName>
        <fullName evidence="9">DNA-directed RNA polymerase subunit beta</fullName>
        <ecNumber evidence="9">2.7.7.6</ecNumber>
    </recommendedName>
</protein>
<dbReference type="GO" id="GO:0000428">
    <property type="term" value="C:DNA-directed RNA polymerase complex"/>
    <property type="evidence" value="ECO:0007669"/>
    <property type="project" value="UniProtKB-KW"/>
</dbReference>
<organism evidence="16 17">
    <name type="scientific">Fragariocoptes setiger</name>
    <dbReference type="NCBI Taxonomy" id="1670756"/>
    <lineage>
        <taxon>Eukaryota</taxon>
        <taxon>Metazoa</taxon>
        <taxon>Ecdysozoa</taxon>
        <taxon>Arthropoda</taxon>
        <taxon>Chelicerata</taxon>
        <taxon>Arachnida</taxon>
        <taxon>Acari</taxon>
        <taxon>Acariformes</taxon>
        <taxon>Trombidiformes</taxon>
        <taxon>Prostigmata</taxon>
        <taxon>Eupodina</taxon>
        <taxon>Eriophyoidea</taxon>
        <taxon>Phytoptidae</taxon>
        <taxon>Fragariocoptes</taxon>
    </lineage>
</organism>
<dbReference type="Gene3D" id="2.40.50.150">
    <property type="match status" value="1"/>
</dbReference>
<accession>A0ABQ7SBU3</accession>
<dbReference type="InterPro" id="IPR007641">
    <property type="entry name" value="RNA_pol_Rpb2_7"/>
</dbReference>
<comment type="similarity">
    <text evidence="1 8">Belongs to the RNA polymerase beta chain family.</text>
</comment>
<dbReference type="Gene3D" id="3.90.1070.20">
    <property type="match status" value="1"/>
</dbReference>
<keyword evidence="17" id="KW-1185">Reference proteome</keyword>
<keyword evidence="4 9" id="KW-0548">Nucleotidyltransferase</keyword>
<evidence type="ECO:0000256" key="8">
    <source>
        <dbReference type="RuleBase" id="RU000434"/>
    </source>
</evidence>
<keyword evidence="6" id="KW-0862">Zinc</keyword>
<dbReference type="Pfam" id="PF04566">
    <property type="entry name" value="RNA_pol_Rpb2_4"/>
    <property type="match status" value="1"/>
</dbReference>
<comment type="catalytic activity">
    <reaction evidence="9">
        <text>RNA(n) + a ribonucleoside 5'-triphosphate = RNA(n+1) + diphosphate</text>
        <dbReference type="Rhea" id="RHEA:21248"/>
        <dbReference type="Rhea" id="RHEA-COMP:14527"/>
        <dbReference type="Rhea" id="RHEA-COMP:17342"/>
        <dbReference type="ChEBI" id="CHEBI:33019"/>
        <dbReference type="ChEBI" id="CHEBI:61557"/>
        <dbReference type="ChEBI" id="CHEBI:140395"/>
        <dbReference type="EC" id="2.7.7.6"/>
    </reaction>
</comment>
<feature type="domain" description="RNA polymerase beta subunit protrusion" evidence="13">
    <location>
        <begin position="25"/>
        <end position="408"/>
    </location>
</feature>
<evidence type="ECO:0000259" key="14">
    <source>
        <dbReference type="Pfam" id="PF04565"/>
    </source>
</evidence>
<evidence type="ECO:0000256" key="2">
    <source>
        <dbReference type="ARBA" id="ARBA00022478"/>
    </source>
</evidence>
<dbReference type="Pfam" id="PF04563">
    <property type="entry name" value="RNA_pol_Rpb2_1"/>
    <property type="match status" value="1"/>
</dbReference>
<keyword evidence="5" id="KW-0479">Metal-binding</keyword>
<evidence type="ECO:0000256" key="5">
    <source>
        <dbReference type="ARBA" id="ARBA00022723"/>
    </source>
</evidence>
<evidence type="ECO:0000256" key="1">
    <source>
        <dbReference type="ARBA" id="ARBA00006835"/>
    </source>
</evidence>
<gene>
    <name evidence="16" type="primary">POLR3B</name>
    <name evidence="16" type="ORF">GZH46_00588</name>
</gene>
<comment type="function">
    <text evidence="9">DNA-dependent RNA polymerase catalyzes the transcription of DNA into RNA using the four ribonucleoside triphosphates as substrates.</text>
</comment>
<feature type="domain" description="DNA-directed RNA polymerase subunit 2 hybrid-binding" evidence="10">
    <location>
        <begin position="669"/>
        <end position="1048"/>
    </location>
</feature>
<dbReference type="InterPro" id="IPR007120">
    <property type="entry name" value="DNA-dir_RNAP_su2_dom"/>
</dbReference>
<keyword evidence="2 9" id="KW-0240">DNA-directed RNA polymerase</keyword>
<dbReference type="InterPro" id="IPR014724">
    <property type="entry name" value="RNA_pol_RPB2_OB-fold"/>
</dbReference>
<dbReference type="InterPro" id="IPR007121">
    <property type="entry name" value="RNA_pol_bsu_CS"/>
</dbReference>
<evidence type="ECO:0000256" key="3">
    <source>
        <dbReference type="ARBA" id="ARBA00022679"/>
    </source>
</evidence>
<evidence type="ECO:0000313" key="16">
    <source>
        <dbReference type="EMBL" id="KAG9510856.1"/>
    </source>
</evidence>
<evidence type="ECO:0000259" key="12">
    <source>
        <dbReference type="Pfam" id="PF04561"/>
    </source>
</evidence>
<dbReference type="Gene3D" id="2.40.270.10">
    <property type="entry name" value="DNA-directed RNA polymerase, subunit 2, domain 6"/>
    <property type="match status" value="1"/>
</dbReference>
<dbReference type="InterPro" id="IPR007642">
    <property type="entry name" value="RNA_pol_Rpb2_2"/>
</dbReference>
<dbReference type="Pfam" id="PF00562">
    <property type="entry name" value="RNA_pol_Rpb2_6"/>
    <property type="match status" value="1"/>
</dbReference>
<feature type="domain" description="RNA polymerase Rpb2" evidence="14">
    <location>
        <begin position="434"/>
        <end position="498"/>
    </location>
</feature>
<evidence type="ECO:0000256" key="7">
    <source>
        <dbReference type="ARBA" id="ARBA00023163"/>
    </source>
</evidence>
<dbReference type="InterPro" id="IPR007645">
    <property type="entry name" value="RNA_pol_Rpb2_3"/>
</dbReference>
<dbReference type="InterPro" id="IPR037033">
    <property type="entry name" value="DNA-dir_RNAP_su2_hyb_sf"/>
</dbReference>
<comment type="caution">
    <text evidence="16">The sequence shown here is derived from an EMBL/GenBank/DDBJ whole genome shotgun (WGS) entry which is preliminary data.</text>
</comment>
<keyword evidence="7 9" id="KW-0804">Transcription</keyword>
<dbReference type="Pfam" id="PF04560">
    <property type="entry name" value="RNA_pol_Rpb2_7"/>
    <property type="match status" value="1"/>
</dbReference>
<dbReference type="SUPFAM" id="SSF64484">
    <property type="entry name" value="beta and beta-prime subunits of DNA dependent RNA-polymerase"/>
    <property type="match status" value="1"/>
</dbReference>
<evidence type="ECO:0000259" key="10">
    <source>
        <dbReference type="Pfam" id="PF00562"/>
    </source>
</evidence>
<evidence type="ECO:0000256" key="9">
    <source>
        <dbReference type="RuleBase" id="RU363031"/>
    </source>
</evidence>
<evidence type="ECO:0000256" key="4">
    <source>
        <dbReference type="ARBA" id="ARBA00022695"/>
    </source>
</evidence>
<dbReference type="EMBL" id="JAIFTH010000065">
    <property type="protein sequence ID" value="KAG9510856.1"/>
    <property type="molecule type" value="Genomic_DNA"/>
</dbReference>
<evidence type="ECO:0000259" key="13">
    <source>
        <dbReference type="Pfam" id="PF04563"/>
    </source>
</evidence>